<comment type="caution">
    <text evidence="1">The sequence shown here is derived from an EMBL/GenBank/DDBJ whole genome shotgun (WGS) entry which is preliminary data.</text>
</comment>
<organism evidence="1 2">
    <name type="scientific">Chthoniobacter flavus Ellin428</name>
    <dbReference type="NCBI Taxonomy" id="497964"/>
    <lineage>
        <taxon>Bacteria</taxon>
        <taxon>Pseudomonadati</taxon>
        <taxon>Verrucomicrobiota</taxon>
        <taxon>Spartobacteria</taxon>
        <taxon>Chthoniobacterales</taxon>
        <taxon>Chthoniobacteraceae</taxon>
        <taxon>Chthoniobacter</taxon>
    </lineage>
</organism>
<name>B4D9D3_9BACT</name>
<dbReference type="AlphaFoldDB" id="B4D9D3"/>
<proteinExistence type="predicted"/>
<evidence type="ECO:0000313" key="2">
    <source>
        <dbReference type="Proteomes" id="UP000005824"/>
    </source>
</evidence>
<keyword evidence="2" id="KW-1185">Reference proteome</keyword>
<dbReference type="Proteomes" id="UP000005824">
    <property type="component" value="Unassembled WGS sequence"/>
</dbReference>
<gene>
    <name evidence="1" type="ORF">CfE428DRAFT_5523</name>
</gene>
<dbReference type="RefSeq" id="WP_006982844.1">
    <property type="nucleotide sequence ID" value="NZ_ABVL01000026.1"/>
</dbReference>
<sequence>MSTRKKAKRLQPDDPTGKYPLVRIEWADAATLDYWKDVADIDAEPQACVSVGYLVHETKRAVCLSGTLGGDDACASIIIPKGCITRRSVLVR</sequence>
<dbReference type="InParanoid" id="B4D9D3"/>
<dbReference type="EMBL" id="ABVL01000026">
    <property type="protein sequence ID" value="EDY16894.1"/>
    <property type="molecule type" value="Genomic_DNA"/>
</dbReference>
<protein>
    <submittedName>
        <fullName evidence="1">Uncharacterized protein</fullName>
    </submittedName>
</protein>
<evidence type="ECO:0000313" key="1">
    <source>
        <dbReference type="EMBL" id="EDY16894.1"/>
    </source>
</evidence>
<reference evidence="1 2" key="1">
    <citation type="journal article" date="2011" name="J. Bacteriol.">
        <title>Genome sequence of Chthoniobacter flavus Ellin428, an aerobic heterotrophic soil bacterium.</title>
        <authorList>
            <person name="Kant R."/>
            <person name="van Passel M.W."/>
            <person name="Palva A."/>
            <person name="Lucas S."/>
            <person name="Lapidus A."/>
            <person name="Glavina Del Rio T."/>
            <person name="Dalin E."/>
            <person name="Tice H."/>
            <person name="Bruce D."/>
            <person name="Goodwin L."/>
            <person name="Pitluck S."/>
            <person name="Larimer F.W."/>
            <person name="Land M.L."/>
            <person name="Hauser L."/>
            <person name="Sangwan P."/>
            <person name="de Vos W.M."/>
            <person name="Janssen P.H."/>
            <person name="Smidt H."/>
        </authorList>
    </citation>
    <scope>NUCLEOTIDE SEQUENCE [LARGE SCALE GENOMIC DNA]</scope>
    <source>
        <strain evidence="1 2">Ellin428</strain>
    </source>
</reference>
<accession>B4D9D3</accession>